<keyword evidence="4" id="KW-1185">Reference proteome</keyword>
<dbReference type="PROSITE" id="PS50908">
    <property type="entry name" value="RWD"/>
    <property type="match status" value="1"/>
</dbReference>
<dbReference type="Gene3D" id="6.20.400.10">
    <property type="match status" value="1"/>
</dbReference>
<dbReference type="SMART" id="SM00591">
    <property type="entry name" value="RWD"/>
    <property type="match status" value="1"/>
</dbReference>
<dbReference type="STRING" id="5762.D2VKA4"/>
<dbReference type="GO" id="GO:0009893">
    <property type="term" value="P:positive regulation of metabolic process"/>
    <property type="evidence" value="ECO:0007669"/>
    <property type="project" value="UniProtKB-ARBA"/>
</dbReference>
<evidence type="ECO:0000313" key="4">
    <source>
        <dbReference type="Proteomes" id="UP000006671"/>
    </source>
</evidence>
<dbReference type="eggNOG" id="KOG4018">
    <property type="taxonomic scope" value="Eukaryota"/>
</dbReference>
<evidence type="ECO:0000256" key="1">
    <source>
        <dbReference type="SAM" id="MobiDB-lite"/>
    </source>
</evidence>
<dbReference type="InterPro" id="IPR016135">
    <property type="entry name" value="UBQ-conjugating_enzyme/RWD"/>
</dbReference>
<dbReference type="RefSeq" id="XP_002675571.1">
    <property type="nucleotide sequence ID" value="XM_002675525.1"/>
</dbReference>
<dbReference type="KEGG" id="ngr:NAEGRDRAFT_69324"/>
<dbReference type="OMA" id="QWDEHKK"/>
<feature type="domain" description="RWD" evidence="2">
    <location>
        <begin position="11"/>
        <end position="118"/>
    </location>
</feature>
<dbReference type="SUPFAM" id="SSF54495">
    <property type="entry name" value="UBC-like"/>
    <property type="match status" value="1"/>
</dbReference>
<dbReference type="InterPro" id="IPR040213">
    <property type="entry name" value="GIR2-like"/>
</dbReference>
<dbReference type="FunCoup" id="D2VKA4">
    <property type="interactions" value="181"/>
</dbReference>
<dbReference type="AlphaFoldDB" id="D2VKA4"/>
<dbReference type="OrthoDB" id="277175at2759"/>
<sequence>MSSSNEIEQSNELEALQSIYPTELTINSSTNFKIEIYPYTVESETETNSVGITLEVNYTPDYPESVIPSFEIYNTRGSITKREMSELKDMLIETANQFLGTSCVFTIASTIQEYLDRFTMDSEVLASNIGRGTPVTIENFREWRDKFVVEQKKIMEKQRIEKAKKLPGPKSGREIFEERQQLLISKIGEAAAANQYVEEDDIDEDLFLEDEDEEEVNNEDEQDEE</sequence>
<dbReference type="GeneID" id="8852915"/>
<dbReference type="FunFam" id="3.10.110.10:FF:000050">
    <property type="entry name" value="eIF-2-alpha kinase GCN2"/>
    <property type="match status" value="1"/>
</dbReference>
<dbReference type="VEuPathDB" id="AmoebaDB:NAEGRDRAFT_69324"/>
<dbReference type="GO" id="GO:0033554">
    <property type="term" value="P:cellular response to stress"/>
    <property type="evidence" value="ECO:0007669"/>
    <property type="project" value="UniProtKB-ARBA"/>
</dbReference>
<name>D2VKA4_NAEGR</name>
<dbReference type="CDD" id="cd23823">
    <property type="entry name" value="RWD_GCN2"/>
    <property type="match status" value="1"/>
</dbReference>
<dbReference type="Pfam" id="PF05773">
    <property type="entry name" value="RWD"/>
    <property type="match status" value="1"/>
</dbReference>
<dbReference type="GO" id="GO:0051246">
    <property type="term" value="P:regulation of protein metabolic process"/>
    <property type="evidence" value="ECO:0007669"/>
    <property type="project" value="UniProtKB-ARBA"/>
</dbReference>
<organism evidence="4">
    <name type="scientific">Naegleria gruberi</name>
    <name type="common">Amoeba</name>
    <dbReference type="NCBI Taxonomy" id="5762"/>
    <lineage>
        <taxon>Eukaryota</taxon>
        <taxon>Discoba</taxon>
        <taxon>Heterolobosea</taxon>
        <taxon>Tetramitia</taxon>
        <taxon>Eutetramitia</taxon>
        <taxon>Vahlkampfiidae</taxon>
        <taxon>Naegleria</taxon>
    </lineage>
</organism>
<reference evidence="3 4" key="1">
    <citation type="journal article" date="2010" name="Cell">
        <title>The genome of Naegleria gruberi illuminates early eukaryotic versatility.</title>
        <authorList>
            <person name="Fritz-Laylin L.K."/>
            <person name="Prochnik S.E."/>
            <person name="Ginger M.L."/>
            <person name="Dacks J.B."/>
            <person name="Carpenter M.L."/>
            <person name="Field M.C."/>
            <person name="Kuo A."/>
            <person name="Paredez A."/>
            <person name="Chapman J."/>
            <person name="Pham J."/>
            <person name="Shu S."/>
            <person name="Neupane R."/>
            <person name="Cipriano M."/>
            <person name="Mancuso J."/>
            <person name="Tu H."/>
            <person name="Salamov A."/>
            <person name="Lindquist E."/>
            <person name="Shapiro H."/>
            <person name="Lucas S."/>
            <person name="Grigoriev I.V."/>
            <person name="Cande W.Z."/>
            <person name="Fulton C."/>
            <person name="Rokhsar D.S."/>
            <person name="Dawson S.C."/>
        </authorList>
    </citation>
    <scope>NUCLEOTIDE SEQUENCE [LARGE SCALE GENOMIC DNA]</scope>
    <source>
        <strain evidence="3 4">NEG-M</strain>
    </source>
</reference>
<feature type="region of interest" description="Disordered" evidence="1">
    <location>
        <begin position="201"/>
        <end position="225"/>
    </location>
</feature>
<accession>D2VKA4</accession>
<dbReference type="Gene3D" id="3.10.110.10">
    <property type="entry name" value="Ubiquitin Conjugating Enzyme"/>
    <property type="match status" value="1"/>
</dbReference>
<dbReference type="InterPro" id="IPR006575">
    <property type="entry name" value="RWD_dom"/>
</dbReference>
<protein>
    <submittedName>
        <fullName evidence="3">Predicted protein</fullName>
    </submittedName>
</protein>
<gene>
    <name evidence="3" type="ORF">NAEGRDRAFT_69324</name>
</gene>
<dbReference type="InParanoid" id="D2VKA4"/>
<dbReference type="Proteomes" id="UP000006671">
    <property type="component" value="Unassembled WGS sequence"/>
</dbReference>
<dbReference type="PANTHER" id="PTHR12292">
    <property type="entry name" value="RWD DOMAIN-CONTAINING PROTEIN"/>
    <property type="match status" value="1"/>
</dbReference>
<dbReference type="EMBL" id="GG738877">
    <property type="protein sequence ID" value="EFC42827.1"/>
    <property type="molecule type" value="Genomic_DNA"/>
</dbReference>
<dbReference type="GO" id="GO:0010468">
    <property type="term" value="P:regulation of gene expression"/>
    <property type="evidence" value="ECO:0007669"/>
    <property type="project" value="UniProtKB-ARBA"/>
</dbReference>
<evidence type="ECO:0000259" key="2">
    <source>
        <dbReference type="PROSITE" id="PS50908"/>
    </source>
</evidence>
<proteinExistence type="predicted"/>
<evidence type="ECO:0000313" key="3">
    <source>
        <dbReference type="EMBL" id="EFC42827.1"/>
    </source>
</evidence>